<reference evidence="4" key="1">
    <citation type="journal article" date="2019" name="Int. J. Syst. Evol. Microbiol.">
        <title>The Global Catalogue of Microorganisms (GCM) 10K type strain sequencing project: providing services to taxonomists for standard genome sequencing and annotation.</title>
        <authorList>
            <consortium name="The Broad Institute Genomics Platform"/>
            <consortium name="The Broad Institute Genome Sequencing Center for Infectious Disease"/>
            <person name="Wu L."/>
            <person name="Ma J."/>
        </authorList>
    </citation>
    <scope>NUCLEOTIDE SEQUENCE [LARGE SCALE GENOMIC DNA]</scope>
    <source>
        <strain evidence="4">JCM 4594</strain>
    </source>
</reference>
<dbReference type="Gene3D" id="2.30.110.10">
    <property type="entry name" value="Electron Transport, Fmn-binding Protein, Chain A"/>
    <property type="match status" value="1"/>
</dbReference>
<keyword evidence="4" id="KW-1185">Reference proteome</keyword>
<comment type="similarity">
    <text evidence="1">Belongs to the F420H(2)-dependent quinone reductase family.</text>
</comment>
<organism evidence="3 4">
    <name type="scientific">Streptomyces xanthochromogenes</name>
    <dbReference type="NCBI Taxonomy" id="67384"/>
    <lineage>
        <taxon>Bacteria</taxon>
        <taxon>Bacillati</taxon>
        <taxon>Actinomycetota</taxon>
        <taxon>Actinomycetes</taxon>
        <taxon>Kitasatosporales</taxon>
        <taxon>Streptomycetaceae</taxon>
        <taxon>Streptomyces</taxon>
    </lineage>
</organism>
<dbReference type="Pfam" id="PF04075">
    <property type="entry name" value="F420H2_quin_red"/>
    <property type="match status" value="1"/>
</dbReference>
<proteinExistence type="inferred from homology"/>
<evidence type="ECO:0000256" key="1">
    <source>
        <dbReference type="ARBA" id="ARBA00008710"/>
    </source>
</evidence>
<dbReference type="RefSeq" id="WP_161252411.1">
    <property type="nucleotide sequence ID" value="NZ_BMUU01000013.1"/>
</dbReference>
<dbReference type="SUPFAM" id="SSF50475">
    <property type="entry name" value="FMN-binding split barrel"/>
    <property type="match status" value="1"/>
</dbReference>
<dbReference type="PANTHER" id="PTHR39428:SF3">
    <property type="entry name" value="DEAZAFLAVIN-DEPENDENT NITROREDUCTASE"/>
    <property type="match status" value="1"/>
</dbReference>
<accession>A0ABQ3AKN2</accession>
<dbReference type="InterPro" id="IPR012349">
    <property type="entry name" value="Split_barrel_FMN-bd"/>
</dbReference>
<evidence type="ECO:0000313" key="4">
    <source>
        <dbReference type="Proteomes" id="UP000600946"/>
    </source>
</evidence>
<protein>
    <submittedName>
        <fullName evidence="3">Nitroreductase</fullName>
    </submittedName>
</protein>
<comment type="caution">
    <text evidence="3">The sequence shown here is derived from an EMBL/GenBank/DDBJ whole genome shotgun (WGS) entry which is preliminary data.</text>
</comment>
<dbReference type="PANTHER" id="PTHR39428">
    <property type="entry name" value="F420H(2)-DEPENDENT QUINONE REDUCTASE RV1261C"/>
    <property type="match status" value="1"/>
</dbReference>
<gene>
    <name evidence="3" type="ORF">GCM10010326_61640</name>
</gene>
<comment type="catalytic activity">
    <reaction evidence="2">
        <text>oxidized coenzyme F420-(gamma-L-Glu)(n) + a quinol + H(+) = reduced coenzyme F420-(gamma-L-Glu)(n) + a quinone</text>
        <dbReference type="Rhea" id="RHEA:39663"/>
        <dbReference type="Rhea" id="RHEA-COMP:12939"/>
        <dbReference type="Rhea" id="RHEA-COMP:14378"/>
        <dbReference type="ChEBI" id="CHEBI:15378"/>
        <dbReference type="ChEBI" id="CHEBI:24646"/>
        <dbReference type="ChEBI" id="CHEBI:132124"/>
        <dbReference type="ChEBI" id="CHEBI:133980"/>
        <dbReference type="ChEBI" id="CHEBI:139511"/>
    </reaction>
</comment>
<dbReference type="EMBL" id="BMUU01000013">
    <property type="protein sequence ID" value="GGY58633.1"/>
    <property type="molecule type" value="Genomic_DNA"/>
</dbReference>
<evidence type="ECO:0000256" key="2">
    <source>
        <dbReference type="ARBA" id="ARBA00049106"/>
    </source>
</evidence>
<dbReference type="Proteomes" id="UP000600946">
    <property type="component" value="Unassembled WGS sequence"/>
</dbReference>
<sequence>MPLDGEYEPTPTEWVRKQVDLIERSGGAEGMSLNGMRVVLVTTRGAKSGKLRKTPVMRVEHDGRYAVVASIGGAPKNPLWYHNIVADPRVELQDGTERQDMTAREVTGKEKAEWWERAVAAFPNYAEYQEKTDRDIPVFVLEAVPGGH</sequence>
<dbReference type="NCBIfam" id="TIGR00026">
    <property type="entry name" value="hi_GC_TIGR00026"/>
    <property type="match status" value="1"/>
</dbReference>
<dbReference type="InterPro" id="IPR004378">
    <property type="entry name" value="F420H2_quin_Rdtase"/>
</dbReference>
<dbReference type="GeneID" id="96294064"/>
<evidence type="ECO:0000313" key="3">
    <source>
        <dbReference type="EMBL" id="GGY58633.1"/>
    </source>
</evidence>
<name>A0ABQ3AKN2_9ACTN</name>